<dbReference type="NCBIfam" id="TIGR00229">
    <property type="entry name" value="sensory_box"/>
    <property type="match status" value="1"/>
</dbReference>
<dbReference type="InterPro" id="IPR035965">
    <property type="entry name" value="PAS-like_dom_sf"/>
</dbReference>
<dbReference type="RefSeq" id="WP_177167533.1">
    <property type="nucleotide sequence ID" value="NZ_FNWU01000023.1"/>
</dbReference>
<dbReference type="OrthoDB" id="8127at2157"/>
<gene>
    <name evidence="2" type="ORF">SAMN05192561_12324</name>
</gene>
<evidence type="ECO:0000259" key="1">
    <source>
        <dbReference type="PROSITE" id="PS50112"/>
    </source>
</evidence>
<organism evidence="2 3">
    <name type="scientific">Halopenitus malekzadehii</name>
    <dbReference type="NCBI Taxonomy" id="1267564"/>
    <lineage>
        <taxon>Archaea</taxon>
        <taxon>Methanobacteriati</taxon>
        <taxon>Methanobacteriota</taxon>
        <taxon>Stenosarchaea group</taxon>
        <taxon>Halobacteria</taxon>
        <taxon>Halobacteriales</taxon>
        <taxon>Haloferacaceae</taxon>
        <taxon>Halopenitus</taxon>
    </lineage>
</organism>
<evidence type="ECO:0000313" key="3">
    <source>
        <dbReference type="Proteomes" id="UP000199215"/>
    </source>
</evidence>
<protein>
    <submittedName>
        <fullName evidence="2">PAS domain S-box-containing protein</fullName>
    </submittedName>
</protein>
<dbReference type="Pfam" id="PF08448">
    <property type="entry name" value="PAS_4"/>
    <property type="match status" value="1"/>
</dbReference>
<dbReference type="InterPro" id="IPR013656">
    <property type="entry name" value="PAS_4"/>
</dbReference>
<dbReference type="InterPro" id="IPR000014">
    <property type="entry name" value="PAS"/>
</dbReference>
<dbReference type="SMART" id="SM00091">
    <property type="entry name" value="PAS"/>
    <property type="match status" value="1"/>
</dbReference>
<accession>A0A1H6K175</accession>
<keyword evidence="3" id="KW-1185">Reference proteome</keyword>
<dbReference type="AlphaFoldDB" id="A0A1H6K175"/>
<dbReference type="EMBL" id="FNWU01000023">
    <property type="protein sequence ID" value="SEH66050.1"/>
    <property type="molecule type" value="Genomic_DNA"/>
</dbReference>
<name>A0A1H6K175_9EURY</name>
<dbReference type="Proteomes" id="UP000199215">
    <property type="component" value="Unassembled WGS sequence"/>
</dbReference>
<dbReference type="PROSITE" id="PS50112">
    <property type="entry name" value="PAS"/>
    <property type="match status" value="1"/>
</dbReference>
<proteinExistence type="predicted"/>
<dbReference type="SUPFAM" id="SSF55785">
    <property type="entry name" value="PYP-like sensor domain (PAS domain)"/>
    <property type="match status" value="1"/>
</dbReference>
<dbReference type="Gene3D" id="3.30.450.20">
    <property type="entry name" value="PAS domain"/>
    <property type="match status" value="1"/>
</dbReference>
<feature type="domain" description="PAS" evidence="1">
    <location>
        <begin position="10"/>
        <end position="72"/>
    </location>
</feature>
<reference evidence="2 3" key="1">
    <citation type="submission" date="2016-10" db="EMBL/GenBank/DDBJ databases">
        <authorList>
            <person name="de Groot N.N."/>
        </authorList>
    </citation>
    <scope>NUCLEOTIDE SEQUENCE [LARGE SCALE GENOMIC DNA]</scope>
    <source>
        <strain evidence="2 3">IBRC-M10418</strain>
    </source>
</reference>
<evidence type="ECO:0000313" key="2">
    <source>
        <dbReference type="EMBL" id="SEH66050.1"/>
    </source>
</evidence>
<sequence>MSHPPGDAFLDALDDLFLVFDESGAVIEWNQAVLEVTGRSCDEITELTADAFFAAADADRIDAIITTVLRTGEATIEADIVAADGHHVPYAFNAHRVSVDGSLAIASLGRDQTERIRQRERIEARERALRDMYEIIADRDLEFTEQVHALLEVGRNELEVAYGTLSRIDGSDYVFEVVDTDDDSIQAGDVVPLSATNCELAASDEQTLVLGDVARDAPDQTDRTGYAEWGISCYQN</sequence>
<dbReference type="STRING" id="1267564.SAMN05192561_12324"/>